<accession>A0A0K2T174</accession>
<proteinExistence type="predicted"/>
<evidence type="ECO:0000313" key="1">
    <source>
        <dbReference type="EMBL" id="CDW19778.1"/>
    </source>
</evidence>
<dbReference type="AlphaFoldDB" id="A0A0K2T174"/>
<reference evidence="1" key="1">
    <citation type="submission" date="2014-05" db="EMBL/GenBank/DDBJ databases">
        <authorList>
            <person name="Chronopoulou M."/>
        </authorList>
    </citation>
    <scope>NUCLEOTIDE SEQUENCE</scope>
    <source>
        <tissue evidence="1">Whole organism</tissue>
    </source>
</reference>
<organism evidence="1">
    <name type="scientific">Lepeophtheirus salmonis</name>
    <name type="common">Salmon louse</name>
    <name type="synonym">Caligus salmonis</name>
    <dbReference type="NCBI Taxonomy" id="72036"/>
    <lineage>
        <taxon>Eukaryota</taxon>
        <taxon>Metazoa</taxon>
        <taxon>Ecdysozoa</taxon>
        <taxon>Arthropoda</taxon>
        <taxon>Crustacea</taxon>
        <taxon>Multicrustacea</taxon>
        <taxon>Hexanauplia</taxon>
        <taxon>Copepoda</taxon>
        <taxon>Siphonostomatoida</taxon>
        <taxon>Caligidae</taxon>
        <taxon>Lepeophtheirus</taxon>
    </lineage>
</organism>
<name>A0A0K2T174_LEPSM</name>
<protein>
    <submittedName>
        <fullName evidence="1">Uncharacterized protein</fullName>
    </submittedName>
</protein>
<sequence length="132" mass="14882">MWESEYAGKWRRDKFGFIFLLDSSEGKRGGRFSVSRSACKMGLSAVALDFLSSSKIVVPPKYALYCIQGLSPNQSLLLTSPGLGRFHDEMEIKGILLPSRTSPTKTHFRYSRPFPAIVITPLWKGPPWFPEI</sequence>
<dbReference type="EMBL" id="HACA01002417">
    <property type="protein sequence ID" value="CDW19778.1"/>
    <property type="molecule type" value="Transcribed_RNA"/>
</dbReference>